<feature type="transmembrane region" description="Helical" evidence="6">
    <location>
        <begin position="124"/>
        <end position="143"/>
    </location>
</feature>
<evidence type="ECO:0000256" key="1">
    <source>
        <dbReference type="ARBA" id="ARBA00004651"/>
    </source>
</evidence>
<organism evidence="7 8">
    <name type="scientific">Faucicola atlantae</name>
    <dbReference type="NCBI Taxonomy" id="34059"/>
    <lineage>
        <taxon>Bacteria</taxon>
        <taxon>Pseudomonadati</taxon>
        <taxon>Pseudomonadota</taxon>
        <taxon>Gammaproteobacteria</taxon>
        <taxon>Moraxellales</taxon>
        <taxon>Moraxellaceae</taxon>
        <taxon>Faucicola</taxon>
    </lineage>
</organism>
<dbReference type="GO" id="GO:0005886">
    <property type="term" value="C:plasma membrane"/>
    <property type="evidence" value="ECO:0007669"/>
    <property type="project" value="UniProtKB-SubCell"/>
</dbReference>
<keyword evidence="5 6" id="KW-0472">Membrane</keyword>
<feature type="transmembrane region" description="Helical" evidence="6">
    <location>
        <begin position="61"/>
        <end position="79"/>
    </location>
</feature>
<evidence type="ECO:0000256" key="2">
    <source>
        <dbReference type="ARBA" id="ARBA00022475"/>
    </source>
</evidence>
<keyword evidence="4 6" id="KW-1133">Transmembrane helix</keyword>
<proteinExistence type="predicted"/>
<evidence type="ECO:0000256" key="6">
    <source>
        <dbReference type="SAM" id="Phobius"/>
    </source>
</evidence>
<evidence type="ECO:0000256" key="3">
    <source>
        <dbReference type="ARBA" id="ARBA00022692"/>
    </source>
</evidence>
<dbReference type="InterPro" id="IPR005598">
    <property type="entry name" value="ATP_synth_I"/>
</dbReference>
<feature type="transmembrane region" description="Helical" evidence="6">
    <location>
        <begin position="99"/>
        <end position="118"/>
    </location>
</feature>
<protein>
    <submittedName>
        <fullName evidence="7">F0F1 ATP synthase subunit I</fullName>
    </submittedName>
</protein>
<evidence type="ECO:0000256" key="5">
    <source>
        <dbReference type="ARBA" id="ARBA00023136"/>
    </source>
</evidence>
<reference evidence="7 8" key="1">
    <citation type="submission" date="2018-06" db="EMBL/GenBank/DDBJ databases">
        <authorList>
            <consortium name="Pathogen Informatics"/>
            <person name="Doyle S."/>
        </authorList>
    </citation>
    <scope>NUCLEOTIDE SEQUENCE [LARGE SCALE GENOMIC DNA]</scope>
    <source>
        <strain evidence="7 8">NCTC11091</strain>
    </source>
</reference>
<dbReference type="Pfam" id="PF03899">
    <property type="entry name" value="ATP-synt_I"/>
    <property type="match status" value="1"/>
</dbReference>
<evidence type="ECO:0000313" key="8">
    <source>
        <dbReference type="Proteomes" id="UP000255193"/>
    </source>
</evidence>
<comment type="subcellular location">
    <subcellularLocation>
        <location evidence="1">Cell membrane</location>
        <topology evidence="1">Multi-pass membrane protein</topology>
    </subcellularLocation>
</comment>
<dbReference type="Proteomes" id="UP000255193">
    <property type="component" value="Unassembled WGS sequence"/>
</dbReference>
<name>A0A378Q602_9GAMM</name>
<accession>A0A378Q602</accession>
<sequence>MLPMTQPAKLAPIINVAAVLRAQLWLLLALIVLGALADMALTGSLVAEPTSPSSSNQTWRYAKNLLAGGGVAWLGQWIFAKIAWRHTGARFRKQIVHRLYLAQMVKWFVTLLGFAVVFSQLRPLAALWVFVGFIALQINYLRLSHRRTI</sequence>
<dbReference type="AlphaFoldDB" id="A0A378Q602"/>
<dbReference type="EMBL" id="UGQA01000001">
    <property type="protein sequence ID" value="STY96112.1"/>
    <property type="molecule type" value="Genomic_DNA"/>
</dbReference>
<evidence type="ECO:0000256" key="4">
    <source>
        <dbReference type="ARBA" id="ARBA00022989"/>
    </source>
</evidence>
<keyword evidence="3 6" id="KW-0812">Transmembrane</keyword>
<keyword evidence="2" id="KW-1003">Cell membrane</keyword>
<evidence type="ECO:0000313" key="7">
    <source>
        <dbReference type="EMBL" id="STY96112.1"/>
    </source>
</evidence>
<gene>
    <name evidence="7" type="ORF">NCTC11091_01922</name>
</gene>